<feature type="transmembrane region" description="Helical" evidence="1">
    <location>
        <begin position="42"/>
        <end position="67"/>
    </location>
</feature>
<proteinExistence type="predicted"/>
<dbReference type="STRING" id="381665.SAMN05216554_1399"/>
<evidence type="ECO:0000313" key="2">
    <source>
        <dbReference type="EMBL" id="SDY75297.1"/>
    </source>
</evidence>
<reference evidence="2 3" key="1">
    <citation type="submission" date="2016-10" db="EMBL/GenBank/DDBJ databases">
        <authorList>
            <person name="de Groot N.N."/>
        </authorList>
    </citation>
    <scope>NUCLEOTIDE SEQUENCE [LARGE SCALE GENOMIC DNA]</scope>
    <source>
        <strain evidence="2 3">CGMCC 4.3491</strain>
    </source>
</reference>
<keyword evidence="1" id="KW-0812">Transmembrane</keyword>
<evidence type="ECO:0000313" key="3">
    <source>
        <dbReference type="Proteomes" id="UP000198891"/>
    </source>
</evidence>
<dbReference type="AlphaFoldDB" id="A0A1H3MF11"/>
<dbReference type="EMBL" id="FNPZ01000001">
    <property type="protein sequence ID" value="SDY75297.1"/>
    <property type="molecule type" value="Genomic_DNA"/>
</dbReference>
<keyword evidence="1" id="KW-1133">Transmembrane helix</keyword>
<sequence length="86" mass="9343">MQVNPEHVRLSRRFLGTLIVVVFGALGALASLVFLYPEHSEATGIVLDVTLAVSLAVFVAAGIFAILTSRRIAALNRADRANRLRR</sequence>
<feature type="transmembrane region" description="Helical" evidence="1">
    <location>
        <begin position="14"/>
        <end position="36"/>
    </location>
</feature>
<protein>
    <submittedName>
        <fullName evidence="2">Uncharacterized protein</fullName>
    </submittedName>
</protein>
<dbReference type="Proteomes" id="UP000198891">
    <property type="component" value="Unassembled WGS sequence"/>
</dbReference>
<evidence type="ECO:0000256" key="1">
    <source>
        <dbReference type="SAM" id="Phobius"/>
    </source>
</evidence>
<keyword evidence="1" id="KW-0472">Membrane</keyword>
<organism evidence="2 3">
    <name type="scientific">Herbiconiux ginsengi</name>
    <dbReference type="NCBI Taxonomy" id="381665"/>
    <lineage>
        <taxon>Bacteria</taxon>
        <taxon>Bacillati</taxon>
        <taxon>Actinomycetota</taxon>
        <taxon>Actinomycetes</taxon>
        <taxon>Micrococcales</taxon>
        <taxon>Microbacteriaceae</taxon>
        <taxon>Herbiconiux</taxon>
    </lineage>
</organism>
<accession>A0A1H3MF11</accession>
<gene>
    <name evidence="2" type="ORF">SAMN05216554_1399</name>
</gene>
<name>A0A1H3MF11_9MICO</name>
<keyword evidence="3" id="KW-1185">Reference proteome</keyword>